<name>A0ABW8NJL9_9GAMM</name>
<dbReference type="PRINTS" id="PR00337">
    <property type="entry name" value="LEUILEVALBP"/>
</dbReference>
<reference evidence="6 7" key="1">
    <citation type="submission" date="2024-03" db="EMBL/GenBank/DDBJ databases">
        <title>High-quality draft genome sequence of Oceanobacter sp. wDCs-4.</title>
        <authorList>
            <person name="Dong C."/>
        </authorList>
    </citation>
    <scope>NUCLEOTIDE SEQUENCE [LARGE SCALE GENOMIC DNA]</scope>
    <source>
        <strain evidence="7">wDCs-4</strain>
    </source>
</reference>
<dbReference type="Proteomes" id="UP001620597">
    <property type="component" value="Unassembled WGS sequence"/>
</dbReference>
<evidence type="ECO:0000256" key="1">
    <source>
        <dbReference type="ARBA" id="ARBA00010062"/>
    </source>
</evidence>
<evidence type="ECO:0000256" key="2">
    <source>
        <dbReference type="ARBA" id="ARBA00022448"/>
    </source>
</evidence>
<gene>
    <name evidence="6" type="ORF">WG929_10610</name>
</gene>
<evidence type="ECO:0000313" key="7">
    <source>
        <dbReference type="Proteomes" id="UP001620597"/>
    </source>
</evidence>
<dbReference type="PANTHER" id="PTHR30483">
    <property type="entry name" value="LEUCINE-SPECIFIC-BINDING PROTEIN"/>
    <property type="match status" value="1"/>
</dbReference>
<dbReference type="EMBL" id="JBBKTX010000011">
    <property type="protein sequence ID" value="MFK4752860.1"/>
    <property type="molecule type" value="Genomic_DNA"/>
</dbReference>
<sequence length="409" mass="44695">MKMIGLLAASFRGCVWLLALLVLPVVAADTVKIGMTFPNTGRYKNLGIDQARGALLAIDEINAAGGVLGKPLELLLSASGRKGKEQEHVSELVNAGVSMAFGSSLQPQATATAAANANLLYFDTLFHSPGDRIQRPTVFYASYDAWMAAKTLAFYINQSLGGKKMFYITSDSTGGLMTEQILRKFTHTTDLSVHGQSLTRFPGPRRKEFIAAVEQARDDGAEVLVLVQAGDDLAKALQVIHELGLTTALKIVAPNMTLSVARAVGADMLEGVIATVPWSWQVAKDYRYGDGVRFTEAYVARYETNPSALAATAYSLVWHYQRVAEEAGTLDSRTLAKRLEGLTFTGLKDPQSWRRFDHLSVQSVYVVTGKPREQVMQGSLREDYFRVVSNIAGQIIVPTEKEVAERAWE</sequence>
<keyword evidence="3" id="KW-0732">Signal</keyword>
<dbReference type="Pfam" id="PF13458">
    <property type="entry name" value="Peripla_BP_6"/>
    <property type="match status" value="1"/>
</dbReference>
<dbReference type="InterPro" id="IPR028082">
    <property type="entry name" value="Peripla_BP_I"/>
</dbReference>
<protein>
    <submittedName>
        <fullName evidence="6">ABC transporter substrate-binding protein</fullName>
    </submittedName>
</protein>
<dbReference type="RefSeq" id="WP_416205998.1">
    <property type="nucleotide sequence ID" value="NZ_JBBKTX010000011.1"/>
</dbReference>
<dbReference type="Gene3D" id="3.40.50.2300">
    <property type="match status" value="2"/>
</dbReference>
<dbReference type="InterPro" id="IPR051010">
    <property type="entry name" value="BCAA_transport"/>
</dbReference>
<dbReference type="PANTHER" id="PTHR30483:SF6">
    <property type="entry name" value="PERIPLASMIC BINDING PROTEIN OF ABC TRANSPORTER FOR NATURAL AMINO ACIDS"/>
    <property type="match status" value="1"/>
</dbReference>
<dbReference type="InterPro" id="IPR000709">
    <property type="entry name" value="Leu_Ile_Val-bd"/>
</dbReference>
<dbReference type="InterPro" id="IPR028081">
    <property type="entry name" value="Leu-bd"/>
</dbReference>
<comment type="similarity">
    <text evidence="1">Belongs to the leucine-binding protein family.</text>
</comment>
<accession>A0ABW8NJL9</accession>
<evidence type="ECO:0000313" key="6">
    <source>
        <dbReference type="EMBL" id="MFK4752860.1"/>
    </source>
</evidence>
<feature type="domain" description="Leucine-binding protein" evidence="5">
    <location>
        <begin position="30"/>
        <end position="370"/>
    </location>
</feature>
<keyword evidence="7" id="KW-1185">Reference proteome</keyword>
<evidence type="ECO:0000259" key="5">
    <source>
        <dbReference type="Pfam" id="PF13458"/>
    </source>
</evidence>
<keyword evidence="4" id="KW-0029">Amino-acid transport</keyword>
<proteinExistence type="inferred from homology"/>
<evidence type="ECO:0000256" key="3">
    <source>
        <dbReference type="ARBA" id="ARBA00022729"/>
    </source>
</evidence>
<comment type="caution">
    <text evidence="6">The sequence shown here is derived from an EMBL/GenBank/DDBJ whole genome shotgun (WGS) entry which is preliminary data.</text>
</comment>
<evidence type="ECO:0000256" key="4">
    <source>
        <dbReference type="ARBA" id="ARBA00022970"/>
    </source>
</evidence>
<organism evidence="6 7">
    <name type="scientific">Oceanobacter antarcticus</name>
    <dbReference type="NCBI Taxonomy" id="3133425"/>
    <lineage>
        <taxon>Bacteria</taxon>
        <taxon>Pseudomonadati</taxon>
        <taxon>Pseudomonadota</taxon>
        <taxon>Gammaproteobacteria</taxon>
        <taxon>Oceanospirillales</taxon>
        <taxon>Oceanospirillaceae</taxon>
        <taxon>Oceanobacter</taxon>
    </lineage>
</organism>
<keyword evidence="2" id="KW-0813">Transport</keyword>
<dbReference type="SUPFAM" id="SSF53822">
    <property type="entry name" value="Periplasmic binding protein-like I"/>
    <property type="match status" value="1"/>
</dbReference>